<dbReference type="Gramene" id="Kaladp1306s0001.1.v1.1">
    <property type="protein sequence ID" value="Kaladp1306s0001.1.v1.1.CDS.1"/>
    <property type="gene ID" value="Kaladp1306s0001.v1.1"/>
</dbReference>
<keyword evidence="1" id="KW-0812">Transmembrane</keyword>
<reference evidence="2" key="1">
    <citation type="submission" date="2021-01" db="UniProtKB">
        <authorList>
            <consortium name="EnsemblPlants"/>
        </authorList>
    </citation>
    <scope>IDENTIFICATION</scope>
</reference>
<evidence type="ECO:0008006" key="4">
    <source>
        <dbReference type="Google" id="ProtNLM"/>
    </source>
</evidence>
<keyword evidence="1" id="KW-1133">Transmembrane helix</keyword>
<evidence type="ECO:0000313" key="3">
    <source>
        <dbReference type="Proteomes" id="UP000594263"/>
    </source>
</evidence>
<feature type="transmembrane region" description="Helical" evidence="1">
    <location>
        <begin position="22"/>
        <end position="44"/>
    </location>
</feature>
<protein>
    <recommendedName>
        <fullName evidence="4">CASP-like protein</fullName>
    </recommendedName>
</protein>
<evidence type="ECO:0000256" key="1">
    <source>
        <dbReference type="SAM" id="Phobius"/>
    </source>
</evidence>
<name>A0A7N0VM01_KALFE</name>
<dbReference type="AlphaFoldDB" id="A0A7N0VM01"/>
<dbReference type="EnsemblPlants" id="Kaladp1306s0001.1.v1.1">
    <property type="protein sequence ID" value="Kaladp1306s0001.1.v1.1.CDS.1"/>
    <property type="gene ID" value="Kaladp1306s0001.v1.1"/>
</dbReference>
<dbReference type="Proteomes" id="UP000594263">
    <property type="component" value="Unplaced"/>
</dbReference>
<keyword evidence="3" id="KW-1185">Reference proteome</keyword>
<evidence type="ECO:0000313" key="2">
    <source>
        <dbReference type="EnsemblPlants" id="Kaladp1306s0001.1.v1.1.CDS.1"/>
    </source>
</evidence>
<proteinExistence type="predicted"/>
<organism evidence="2 3">
    <name type="scientific">Kalanchoe fedtschenkoi</name>
    <name type="common">Lavender scallops</name>
    <name type="synonym">South American air plant</name>
    <dbReference type="NCBI Taxonomy" id="63787"/>
    <lineage>
        <taxon>Eukaryota</taxon>
        <taxon>Viridiplantae</taxon>
        <taxon>Streptophyta</taxon>
        <taxon>Embryophyta</taxon>
        <taxon>Tracheophyta</taxon>
        <taxon>Spermatophyta</taxon>
        <taxon>Magnoliopsida</taxon>
        <taxon>eudicotyledons</taxon>
        <taxon>Gunneridae</taxon>
        <taxon>Pentapetalae</taxon>
        <taxon>Saxifragales</taxon>
        <taxon>Crassulaceae</taxon>
        <taxon>Kalanchoe</taxon>
    </lineage>
</organism>
<sequence length="55" mass="5944">MKICDVYGKFCNRAGEGVACALLMSLSFVVLASISAFSLFRLYGSNKSGKQGSMW</sequence>
<accession>A0A7N0VM01</accession>
<keyword evidence="1" id="KW-0472">Membrane</keyword>